<dbReference type="Proteomes" id="UP000184488">
    <property type="component" value="Unassembled WGS sequence"/>
</dbReference>
<dbReference type="OrthoDB" id="117186at2"/>
<protein>
    <submittedName>
        <fullName evidence="2">Putative lumazine-binding</fullName>
    </submittedName>
</protein>
<reference evidence="3" key="1">
    <citation type="submission" date="2016-11" db="EMBL/GenBank/DDBJ databases">
        <authorList>
            <person name="Varghese N."/>
            <person name="Submissions S."/>
        </authorList>
    </citation>
    <scope>NUCLEOTIDE SEQUENCE [LARGE SCALE GENOMIC DNA]</scope>
    <source>
        <strain evidence="3">DSM 18829</strain>
    </source>
</reference>
<sequence length="144" mass="16856">MKKLIIYLLILLPFYSNAQNQEVENTIKTFFEGFHAKDTTKIKSVCHDRMLLQSIMEGKKGTKLEEEKASEFIKSFATFPKDLKFEERILGYKVQIDGSMAHAWTPYEFYIDGKLSHSGVNSFTLFKENGQWKIVHIIDTRRRI</sequence>
<evidence type="ECO:0000256" key="1">
    <source>
        <dbReference type="SAM" id="SignalP"/>
    </source>
</evidence>
<feature type="signal peptide" evidence="1">
    <location>
        <begin position="1"/>
        <end position="18"/>
    </location>
</feature>
<evidence type="ECO:0000313" key="2">
    <source>
        <dbReference type="EMBL" id="SHJ14878.1"/>
    </source>
</evidence>
<keyword evidence="3" id="KW-1185">Reference proteome</keyword>
<dbReference type="AlphaFoldDB" id="A0A1M6GY21"/>
<keyword evidence="1" id="KW-0732">Signal</keyword>
<feature type="chain" id="PRO_5013382381" evidence="1">
    <location>
        <begin position="19"/>
        <end position="144"/>
    </location>
</feature>
<dbReference type="EMBL" id="FQZI01000006">
    <property type="protein sequence ID" value="SHJ14878.1"/>
    <property type="molecule type" value="Genomic_DNA"/>
</dbReference>
<dbReference type="InterPro" id="IPR032710">
    <property type="entry name" value="NTF2-like_dom_sf"/>
</dbReference>
<dbReference type="Gene3D" id="3.10.450.50">
    <property type="match status" value="1"/>
</dbReference>
<dbReference type="STRING" id="415425.SAMN05444363_2794"/>
<accession>A0A1M6GY21</accession>
<dbReference type="InterPro" id="IPR039437">
    <property type="entry name" value="FrzH/put_lumazine-bd"/>
</dbReference>
<proteinExistence type="predicted"/>
<name>A0A1M6GY21_9FLAO</name>
<dbReference type="RefSeq" id="WP_073312172.1">
    <property type="nucleotide sequence ID" value="NZ_FQZI01000006.1"/>
</dbReference>
<dbReference type="Pfam" id="PF12893">
    <property type="entry name" value="Lumazine_bd_2"/>
    <property type="match status" value="1"/>
</dbReference>
<organism evidence="2 3">
    <name type="scientific">Flavobacterium terrae</name>
    <dbReference type="NCBI Taxonomy" id="415425"/>
    <lineage>
        <taxon>Bacteria</taxon>
        <taxon>Pseudomonadati</taxon>
        <taxon>Bacteroidota</taxon>
        <taxon>Flavobacteriia</taxon>
        <taxon>Flavobacteriales</taxon>
        <taxon>Flavobacteriaceae</taxon>
        <taxon>Flavobacterium</taxon>
    </lineage>
</organism>
<evidence type="ECO:0000313" key="3">
    <source>
        <dbReference type="Proteomes" id="UP000184488"/>
    </source>
</evidence>
<gene>
    <name evidence="2" type="ORF">SAMN05444363_2794</name>
</gene>
<dbReference type="SUPFAM" id="SSF54427">
    <property type="entry name" value="NTF2-like"/>
    <property type="match status" value="1"/>
</dbReference>